<evidence type="ECO:0000313" key="1">
    <source>
        <dbReference type="EMBL" id="QDT08096.1"/>
    </source>
</evidence>
<dbReference type="Proteomes" id="UP000319817">
    <property type="component" value="Chromosome"/>
</dbReference>
<keyword evidence="2" id="KW-1185">Reference proteome</keyword>
<dbReference type="AlphaFoldDB" id="A0A517NLT8"/>
<reference evidence="1 2" key="1">
    <citation type="submission" date="2019-02" db="EMBL/GenBank/DDBJ databases">
        <title>Deep-cultivation of Planctomycetes and their phenomic and genomic characterization uncovers novel biology.</title>
        <authorList>
            <person name="Wiegand S."/>
            <person name="Jogler M."/>
            <person name="Boedeker C."/>
            <person name="Pinto D."/>
            <person name="Vollmers J."/>
            <person name="Rivas-Marin E."/>
            <person name="Kohn T."/>
            <person name="Peeters S.H."/>
            <person name="Heuer A."/>
            <person name="Rast P."/>
            <person name="Oberbeckmann S."/>
            <person name="Bunk B."/>
            <person name="Jeske O."/>
            <person name="Meyerdierks A."/>
            <person name="Storesund J.E."/>
            <person name="Kallscheuer N."/>
            <person name="Luecker S."/>
            <person name="Lage O.M."/>
            <person name="Pohl T."/>
            <person name="Merkel B.J."/>
            <person name="Hornburger P."/>
            <person name="Mueller R.-W."/>
            <person name="Bruemmer F."/>
            <person name="Labrenz M."/>
            <person name="Spormann A.M."/>
            <person name="Op den Camp H."/>
            <person name="Overmann J."/>
            <person name="Amann R."/>
            <person name="Jetten M.S.M."/>
            <person name="Mascher T."/>
            <person name="Medema M.H."/>
            <person name="Devos D.P."/>
            <person name="Kaster A.-K."/>
            <person name="Ovreas L."/>
            <person name="Rohde M."/>
            <person name="Galperin M.Y."/>
            <person name="Jogler C."/>
        </authorList>
    </citation>
    <scope>NUCLEOTIDE SEQUENCE [LARGE SCALE GENOMIC DNA]</scope>
    <source>
        <strain evidence="1 2">K23_9</strain>
    </source>
</reference>
<gene>
    <name evidence="1" type="ORF">K239x_00250</name>
</gene>
<sequence length="128" mass="13904">MTNVKLDAGLIQGDSVAGILDFVMDAGEGLLRLTPTWVPRSFLHPGRRIKLQPNDHHRFGANRGGIDERWFGSTTEAANAPPTQSSFRTPRRLALKSGVEIENLGSEPLVGLRYFGPNTHSSLPKAGS</sequence>
<organism evidence="1 2">
    <name type="scientific">Stieleria marina</name>
    <dbReference type="NCBI Taxonomy" id="1930275"/>
    <lineage>
        <taxon>Bacteria</taxon>
        <taxon>Pseudomonadati</taxon>
        <taxon>Planctomycetota</taxon>
        <taxon>Planctomycetia</taxon>
        <taxon>Pirellulales</taxon>
        <taxon>Pirellulaceae</taxon>
        <taxon>Stieleria</taxon>
    </lineage>
</organism>
<protein>
    <submittedName>
        <fullName evidence="1">Uncharacterized protein</fullName>
    </submittedName>
</protein>
<proteinExistence type="predicted"/>
<accession>A0A517NLT8</accession>
<evidence type="ECO:0000313" key="2">
    <source>
        <dbReference type="Proteomes" id="UP000319817"/>
    </source>
</evidence>
<dbReference type="EMBL" id="CP036526">
    <property type="protein sequence ID" value="QDT08096.1"/>
    <property type="molecule type" value="Genomic_DNA"/>
</dbReference>
<name>A0A517NLT8_9BACT</name>